<keyword evidence="8" id="KW-1185">Reference proteome</keyword>
<sequence>MRISVKEKPSWRTSRQTYNNGLHDIALDDDTHRRERHPEPSAGDLPEMLRSTFHEIVCVSTIAMAAASSVFLQRSIVVVAADVAAALSMSPAEMAWSTAASGFNADDGSRVQSNNGRAPHPLWPPRGHQHGAEKDVPRARLVSLLVGAACAATIPAAVGILSLVYPRASRRKNIVFSSFLMGNPAATVIGGLVSGNLASAHGWKAPFVFLAALYASITVLGWIFVPNVVPGNSTDFLAAKSTRYSNSSDPSIVGIGRKSSTSWSHLVKFDWTGTCLLLAGTLLFAVALTIGPGRSWKTPTENATKTPMIPREVWENWNLVMINLSTLSCSISFYSGAFWISTYLQRIEGLSPFDVAVRLLPQALMGLFFSPVIGLFMNKVSGTAILAVAAFSSVASNGLLVFLRPGSNYFIWVFPSLLLNTVGMDWTMNVGSLFILSSLPLRHHAIGGSLLQTTARLGVPLGLAITTAVWSSFDGKGGLLHRELAYSKVFITTTAFSGFSLLIAPFIRIGKQGNSGQEEDGEGFQQVHPPSNTWSGVDTIASVAASQRIISRSASVVSLSSKIESPAKQPLSQEMAAVWVICERCGCHEKRKDLGDPERYFDDVGTEEQQKPNRDMIVNWSKEPLPSVNHLWRDP</sequence>
<dbReference type="GeneID" id="92076642"/>
<accession>A0ABR1QDQ0</accession>
<feature type="transmembrane region" description="Helical" evidence="6">
    <location>
        <begin position="359"/>
        <end position="377"/>
    </location>
</feature>
<dbReference type="InterPro" id="IPR011701">
    <property type="entry name" value="MFS"/>
</dbReference>
<evidence type="ECO:0000256" key="2">
    <source>
        <dbReference type="ARBA" id="ARBA00022692"/>
    </source>
</evidence>
<dbReference type="EMBL" id="JAQQWE010000005">
    <property type="protein sequence ID" value="KAK7951630.1"/>
    <property type="molecule type" value="Genomic_DNA"/>
</dbReference>
<proteinExistence type="predicted"/>
<keyword evidence="2 6" id="KW-0812">Transmembrane</keyword>
<evidence type="ECO:0000256" key="6">
    <source>
        <dbReference type="SAM" id="Phobius"/>
    </source>
</evidence>
<dbReference type="Gene3D" id="1.20.1720.10">
    <property type="entry name" value="Multidrug resistance protein D"/>
    <property type="match status" value="1"/>
</dbReference>
<feature type="transmembrane region" description="Helical" evidence="6">
    <location>
        <begin position="205"/>
        <end position="225"/>
    </location>
</feature>
<feature type="transmembrane region" description="Helical" evidence="6">
    <location>
        <begin position="271"/>
        <end position="290"/>
    </location>
</feature>
<feature type="transmembrane region" description="Helical" evidence="6">
    <location>
        <begin position="174"/>
        <end position="193"/>
    </location>
</feature>
<evidence type="ECO:0000313" key="8">
    <source>
        <dbReference type="Proteomes" id="UP001391051"/>
    </source>
</evidence>
<feature type="transmembrane region" description="Helical" evidence="6">
    <location>
        <begin position="457"/>
        <end position="473"/>
    </location>
</feature>
<feature type="compositionally biased region" description="Basic and acidic residues" evidence="5">
    <location>
        <begin position="25"/>
        <end position="39"/>
    </location>
</feature>
<protein>
    <recommendedName>
        <fullName evidence="9">Major facilitator superfamily (MFS) profile domain-containing protein</fullName>
    </recommendedName>
</protein>
<evidence type="ECO:0008006" key="9">
    <source>
        <dbReference type="Google" id="ProtNLM"/>
    </source>
</evidence>
<feature type="transmembrane region" description="Helical" evidence="6">
    <location>
        <begin position="485"/>
        <end position="507"/>
    </location>
</feature>
<reference evidence="7 8" key="1">
    <citation type="submission" date="2023-01" db="EMBL/GenBank/DDBJ databases">
        <title>Analysis of 21 Apiospora genomes using comparative genomics revels a genus with tremendous synthesis potential of carbohydrate active enzymes and secondary metabolites.</title>
        <authorList>
            <person name="Sorensen T."/>
        </authorList>
    </citation>
    <scope>NUCLEOTIDE SEQUENCE [LARGE SCALE GENOMIC DNA]</scope>
    <source>
        <strain evidence="7 8">CBS 24483</strain>
    </source>
</reference>
<evidence type="ECO:0000256" key="5">
    <source>
        <dbReference type="SAM" id="MobiDB-lite"/>
    </source>
</evidence>
<organism evidence="7 8">
    <name type="scientific">Apiospora aurea</name>
    <dbReference type="NCBI Taxonomy" id="335848"/>
    <lineage>
        <taxon>Eukaryota</taxon>
        <taxon>Fungi</taxon>
        <taxon>Dikarya</taxon>
        <taxon>Ascomycota</taxon>
        <taxon>Pezizomycotina</taxon>
        <taxon>Sordariomycetes</taxon>
        <taxon>Xylariomycetidae</taxon>
        <taxon>Amphisphaeriales</taxon>
        <taxon>Apiosporaceae</taxon>
        <taxon>Apiospora</taxon>
    </lineage>
</organism>
<feature type="transmembrane region" description="Helical" evidence="6">
    <location>
        <begin position="141"/>
        <end position="162"/>
    </location>
</feature>
<evidence type="ECO:0000256" key="1">
    <source>
        <dbReference type="ARBA" id="ARBA00004141"/>
    </source>
</evidence>
<feature type="region of interest" description="Disordered" evidence="5">
    <location>
        <begin position="106"/>
        <end position="132"/>
    </location>
</feature>
<dbReference type="InterPro" id="IPR036259">
    <property type="entry name" value="MFS_trans_sf"/>
</dbReference>
<evidence type="ECO:0000313" key="7">
    <source>
        <dbReference type="EMBL" id="KAK7951630.1"/>
    </source>
</evidence>
<dbReference type="PANTHER" id="PTHR42718:SF23">
    <property type="entry name" value="MAJOR FACILITATOR SUPERFAMILY (MFS) PROFILE DOMAIN-CONTAINING PROTEIN"/>
    <property type="match status" value="1"/>
</dbReference>
<feature type="transmembrane region" description="Helical" evidence="6">
    <location>
        <begin position="317"/>
        <end position="339"/>
    </location>
</feature>
<comment type="caution">
    <text evidence="7">The sequence shown here is derived from an EMBL/GenBank/DDBJ whole genome shotgun (WGS) entry which is preliminary data.</text>
</comment>
<keyword evidence="4 6" id="KW-0472">Membrane</keyword>
<dbReference type="Pfam" id="PF07690">
    <property type="entry name" value="MFS_1"/>
    <property type="match status" value="1"/>
</dbReference>
<evidence type="ECO:0000256" key="3">
    <source>
        <dbReference type="ARBA" id="ARBA00022989"/>
    </source>
</evidence>
<dbReference type="SUPFAM" id="SSF103473">
    <property type="entry name" value="MFS general substrate transporter"/>
    <property type="match status" value="1"/>
</dbReference>
<feature type="region of interest" description="Disordered" evidence="5">
    <location>
        <begin position="1"/>
        <end position="46"/>
    </location>
</feature>
<name>A0ABR1QDQ0_9PEZI</name>
<dbReference type="RefSeq" id="XP_066699692.1">
    <property type="nucleotide sequence ID" value="XM_066843580.1"/>
</dbReference>
<evidence type="ECO:0000256" key="4">
    <source>
        <dbReference type="ARBA" id="ARBA00023136"/>
    </source>
</evidence>
<gene>
    <name evidence="7" type="ORF">PG986_007358</name>
</gene>
<feature type="compositionally biased region" description="Polar residues" evidence="5">
    <location>
        <begin position="11"/>
        <end position="20"/>
    </location>
</feature>
<comment type="subcellular location">
    <subcellularLocation>
        <location evidence="1">Membrane</location>
        <topology evidence="1">Multi-pass membrane protein</topology>
    </subcellularLocation>
</comment>
<keyword evidence="3 6" id="KW-1133">Transmembrane helix</keyword>
<feature type="compositionally biased region" description="Basic and acidic residues" evidence="5">
    <location>
        <begin position="1"/>
        <end position="10"/>
    </location>
</feature>
<feature type="transmembrane region" description="Helical" evidence="6">
    <location>
        <begin position="384"/>
        <end position="403"/>
    </location>
</feature>
<dbReference type="PANTHER" id="PTHR42718">
    <property type="entry name" value="MAJOR FACILITATOR SUPERFAMILY MULTIDRUG TRANSPORTER MFSC"/>
    <property type="match status" value="1"/>
</dbReference>
<dbReference type="Proteomes" id="UP001391051">
    <property type="component" value="Unassembled WGS sequence"/>
</dbReference>
<dbReference type="Gene3D" id="1.20.1250.20">
    <property type="entry name" value="MFS general substrate transporter like domains"/>
    <property type="match status" value="1"/>
</dbReference>
<feature type="transmembrane region" description="Helical" evidence="6">
    <location>
        <begin position="409"/>
        <end position="436"/>
    </location>
</feature>